<feature type="domain" description="VPS9" evidence="2">
    <location>
        <begin position="108"/>
        <end position="249"/>
    </location>
</feature>
<name>D8R0M8_SELML</name>
<dbReference type="OrthoDB" id="300289at2759"/>
<dbReference type="eggNOG" id="KOG2319">
    <property type="taxonomic scope" value="Eukaryota"/>
</dbReference>
<dbReference type="OMA" id="TRTWHDF"/>
<keyword evidence="4" id="KW-1185">Reference proteome</keyword>
<dbReference type="PANTHER" id="PTHR23101">
    <property type="entry name" value="RAB GDP/GTP EXCHANGE FACTOR"/>
    <property type="match status" value="1"/>
</dbReference>
<dbReference type="Gramene" id="EFJ34608">
    <property type="protein sequence ID" value="EFJ34608"/>
    <property type="gene ID" value="SELMODRAFT_81029"/>
</dbReference>
<organism evidence="4">
    <name type="scientific">Selaginella moellendorffii</name>
    <name type="common">Spikemoss</name>
    <dbReference type="NCBI Taxonomy" id="88036"/>
    <lineage>
        <taxon>Eukaryota</taxon>
        <taxon>Viridiplantae</taxon>
        <taxon>Streptophyta</taxon>
        <taxon>Embryophyta</taxon>
        <taxon>Tracheophyta</taxon>
        <taxon>Lycopodiopsida</taxon>
        <taxon>Selaginellales</taxon>
        <taxon>Selaginellaceae</taxon>
        <taxon>Selaginella</taxon>
    </lineage>
</organism>
<proteinExistence type="predicted"/>
<dbReference type="Gene3D" id="1.10.246.120">
    <property type="match status" value="1"/>
</dbReference>
<dbReference type="InterPro" id="IPR045046">
    <property type="entry name" value="Vps9-like"/>
</dbReference>
<feature type="compositionally biased region" description="Basic and acidic residues" evidence="1">
    <location>
        <begin position="423"/>
        <end position="451"/>
    </location>
</feature>
<dbReference type="AlphaFoldDB" id="D8R0M8"/>
<dbReference type="GO" id="GO:0005085">
    <property type="term" value="F:guanyl-nucleotide exchange factor activity"/>
    <property type="evidence" value="ECO:0000318"/>
    <property type="project" value="GO_Central"/>
</dbReference>
<evidence type="ECO:0000313" key="4">
    <source>
        <dbReference type="Proteomes" id="UP000001514"/>
    </source>
</evidence>
<evidence type="ECO:0000256" key="1">
    <source>
        <dbReference type="SAM" id="MobiDB-lite"/>
    </source>
</evidence>
<evidence type="ECO:0000259" key="2">
    <source>
        <dbReference type="PROSITE" id="PS51205"/>
    </source>
</evidence>
<dbReference type="Gene3D" id="1.20.1050.80">
    <property type="entry name" value="VPS9 domain"/>
    <property type="match status" value="1"/>
</dbReference>
<feature type="region of interest" description="Disordered" evidence="1">
    <location>
        <begin position="382"/>
        <end position="469"/>
    </location>
</feature>
<feature type="compositionally biased region" description="Basic and acidic residues" evidence="1">
    <location>
        <begin position="280"/>
        <end position="304"/>
    </location>
</feature>
<dbReference type="Proteomes" id="UP000001514">
    <property type="component" value="Unassembled WGS sequence"/>
</dbReference>
<dbReference type="GO" id="GO:0016192">
    <property type="term" value="P:vesicle-mediated transport"/>
    <property type="evidence" value="ECO:0007669"/>
    <property type="project" value="InterPro"/>
</dbReference>
<dbReference type="InterPro" id="IPR003123">
    <property type="entry name" value="VPS9"/>
</dbReference>
<dbReference type="STRING" id="88036.D8R0M8"/>
<dbReference type="GO" id="GO:0005829">
    <property type="term" value="C:cytosol"/>
    <property type="evidence" value="ECO:0000318"/>
    <property type="project" value="GO_Central"/>
</dbReference>
<protein>
    <recommendedName>
        <fullName evidence="2">VPS9 domain-containing protein</fullName>
    </recommendedName>
</protein>
<dbReference type="InParanoid" id="D8R0M8"/>
<dbReference type="FunFam" id="1.20.1050.80:FF:000007">
    <property type="entry name" value="Vacuolar protein sorting-associated protein 9A"/>
    <property type="match status" value="1"/>
</dbReference>
<reference evidence="3 4" key="1">
    <citation type="journal article" date="2011" name="Science">
        <title>The Selaginella genome identifies genetic changes associated with the evolution of vascular plants.</title>
        <authorList>
            <person name="Banks J.A."/>
            <person name="Nishiyama T."/>
            <person name="Hasebe M."/>
            <person name="Bowman J.L."/>
            <person name="Gribskov M."/>
            <person name="dePamphilis C."/>
            <person name="Albert V.A."/>
            <person name="Aono N."/>
            <person name="Aoyama T."/>
            <person name="Ambrose B.A."/>
            <person name="Ashton N.W."/>
            <person name="Axtell M.J."/>
            <person name="Barker E."/>
            <person name="Barker M.S."/>
            <person name="Bennetzen J.L."/>
            <person name="Bonawitz N.D."/>
            <person name="Chapple C."/>
            <person name="Cheng C."/>
            <person name="Correa L.G."/>
            <person name="Dacre M."/>
            <person name="DeBarry J."/>
            <person name="Dreyer I."/>
            <person name="Elias M."/>
            <person name="Engstrom E.M."/>
            <person name="Estelle M."/>
            <person name="Feng L."/>
            <person name="Finet C."/>
            <person name="Floyd S.K."/>
            <person name="Frommer W.B."/>
            <person name="Fujita T."/>
            <person name="Gramzow L."/>
            <person name="Gutensohn M."/>
            <person name="Harholt J."/>
            <person name="Hattori M."/>
            <person name="Heyl A."/>
            <person name="Hirai T."/>
            <person name="Hiwatashi Y."/>
            <person name="Ishikawa M."/>
            <person name="Iwata M."/>
            <person name="Karol K.G."/>
            <person name="Koehler B."/>
            <person name="Kolukisaoglu U."/>
            <person name="Kubo M."/>
            <person name="Kurata T."/>
            <person name="Lalonde S."/>
            <person name="Li K."/>
            <person name="Li Y."/>
            <person name="Litt A."/>
            <person name="Lyons E."/>
            <person name="Manning G."/>
            <person name="Maruyama T."/>
            <person name="Michael T.P."/>
            <person name="Mikami K."/>
            <person name="Miyazaki S."/>
            <person name="Morinaga S."/>
            <person name="Murata T."/>
            <person name="Mueller-Roeber B."/>
            <person name="Nelson D.R."/>
            <person name="Obara M."/>
            <person name="Oguri Y."/>
            <person name="Olmstead R.G."/>
            <person name="Onodera N."/>
            <person name="Petersen B.L."/>
            <person name="Pils B."/>
            <person name="Prigge M."/>
            <person name="Rensing S.A."/>
            <person name="Riano-Pachon D.M."/>
            <person name="Roberts A.W."/>
            <person name="Sato Y."/>
            <person name="Scheller H.V."/>
            <person name="Schulz B."/>
            <person name="Schulz C."/>
            <person name="Shakirov E.V."/>
            <person name="Shibagaki N."/>
            <person name="Shinohara N."/>
            <person name="Shippen D.E."/>
            <person name="Soerensen I."/>
            <person name="Sotooka R."/>
            <person name="Sugimoto N."/>
            <person name="Sugita M."/>
            <person name="Sumikawa N."/>
            <person name="Tanurdzic M."/>
            <person name="Theissen G."/>
            <person name="Ulvskov P."/>
            <person name="Wakazuki S."/>
            <person name="Weng J.K."/>
            <person name="Willats W.W."/>
            <person name="Wipf D."/>
            <person name="Wolf P.G."/>
            <person name="Yang L."/>
            <person name="Zimmer A.D."/>
            <person name="Zhu Q."/>
            <person name="Mitros T."/>
            <person name="Hellsten U."/>
            <person name="Loque D."/>
            <person name="Otillar R."/>
            <person name="Salamov A."/>
            <person name="Schmutz J."/>
            <person name="Shapiro H."/>
            <person name="Lindquist E."/>
            <person name="Lucas S."/>
            <person name="Rokhsar D."/>
            <person name="Grigoriev I.V."/>
        </authorList>
    </citation>
    <scope>NUCLEOTIDE SEQUENCE [LARGE SCALE GENOMIC DNA]</scope>
</reference>
<feature type="compositionally biased region" description="Pro residues" evidence="1">
    <location>
        <begin position="392"/>
        <end position="402"/>
    </location>
</feature>
<dbReference type="InterPro" id="IPR041545">
    <property type="entry name" value="DUF5601"/>
</dbReference>
<accession>D8R0M8</accession>
<dbReference type="PANTHER" id="PTHR23101:SF25">
    <property type="entry name" value="GTPASE-ACTIVATING PROTEIN AND VPS9 DOMAIN-CONTAINING PROTEIN 1"/>
    <property type="match status" value="1"/>
</dbReference>
<evidence type="ECO:0000313" key="3">
    <source>
        <dbReference type="EMBL" id="EFJ34608.1"/>
    </source>
</evidence>
<dbReference type="GO" id="GO:0030139">
    <property type="term" value="C:endocytic vesicle"/>
    <property type="evidence" value="ECO:0000318"/>
    <property type="project" value="GO_Central"/>
</dbReference>
<dbReference type="SUPFAM" id="SSF109993">
    <property type="entry name" value="VPS9 domain"/>
    <property type="match status" value="1"/>
</dbReference>
<feature type="compositionally biased region" description="Polar residues" evidence="1">
    <location>
        <begin position="412"/>
        <end position="421"/>
    </location>
</feature>
<dbReference type="SMART" id="SM00167">
    <property type="entry name" value="VPS9"/>
    <property type="match status" value="1"/>
</dbReference>
<dbReference type="Pfam" id="PF02204">
    <property type="entry name" value="VPS9"/>
    <property type="match status" value="1"/>
</dbReference>
<dbReference type="GO" id="GO:0031267">
    <property type="term" value="F:small GTPase binding"/>
    <property type="evidence" value="ECO:0000318"/>
    <property type="project" value="GO_Central"/>
</dbReference>
<dbReference type="InterPro" id="IPR037191">
    <property type="entry name" value="VPS9_dom_sf"/>
</dbReference>
<dbReference type="HOGENOM" id="CLU_036671_1_0_1"/>
<dbReference type="PROSITE" id="PS51205">
    <property type="entry name" value="VPS9"/>
    <property type="match status" value="1"/>
</dbReference>
<feature type="region of interest" description="Disordered" evidence="1">
    <location>
        <begin position="265"/>
        <end position="306"/>
    </location>
</feature>
<dbReference type="EMBL" id="GL377569">
    <property type="protein sequence ID" value="EFJ34608.1"/>
    <property type="molecule type" value="Genomic_DNA"/>
</dbReference>
<dbReference type="FunCoup" id="D8R0M8">
    <property type="interactions" value="1508"/>
</dbReference>
<sequence length="469" mass="51543">MENSDMFNAATKQQTFHDFLERMKHPSAADLVRSIKSFIVNFMSSPIDPAMDSASAQDFLSTTEVAFRAHPLWAGATEEELENAAEGLEKYVMTKIFTRAYSPLPSDSLKDQELSDKISLLQHFIKPEHLDLPQSFQNEASWLIAEKELQKINSYKAPRDKLVCILNCCRVINNLLLMAKSGTPPGAEEFLPALIYVVIKANPPQLHSNLQFIERYRHSSRLVAEASYFYTSLVSVESFIEKLDAKSLSMDEAEFEERMQNARSVVFPPGLPSTPPEKLLLPKEKEGSITKPDEPTKRTAKESSELSVAKLEAGGASGVVEADRSGQLAKEYPFLYASAGDLRVEDVESLLTQYKELVLRYVALRKGLESIGRKPAIVEEPTSPAPALAAPVPAPAPAPAPAPSGTIAAQDGGSTCSNSTIDDALHDSIPELSWDRPHDEEQWEKVNEQQSHHGGGGSEANDLDPVVIT</sequence>
<dbReference type="Pfam" id="PF18151">
    <property type="entry name" value="DUF5601"/>
    <property type="match status" value="1"/>
</dbReference>
<gene>
    <name evidence="3" type="ORF">SELMODRAFT_81029</name>
</gene>
<dbReference type="KEGG" id="smo:SELMODRAFT_81029"/>